<reference evidence="1 2" key="1">
    <citation type="submission" date="2020-08" db="EMBL/GenBank/DDBJ databases">
        <title>Genomic Encyclopedia of Type Strains, Phase III (KMG-III): the genomes of soil and plant-associated and newly described type strains.</title>
        <authorList>
            <person name="Whitman W."/>
        </authorList>
    </citation>
    <scope>NUCLEOTIDE SEQUENCE [LARGE SCALE GENOMIC DNA]</scope>
    <source>
        <strain evidence="1 2">CECT 5995</strain>
    </source>
</reference>
<proteinExistence type="predicted"/>
<keyword evidence="2" id="KW-1185">Reference proteome</keyword>
<name>A0A7W5G401_9GAMM</name>
<dbReference type="EC" id="1.2.1.71" evidence="1"/>
<protein>
    <submittedName>
        <fullName evidence="1">Succinylglutamic semialdehyde dehydrogenase</fullName>
        <ecNumber evidence="1">1.2.1.71</ecNumber>
    </submittedName>
</protein>
<evidence type="ECO:0000313" key="1">
    <source>
        <dbReference type="EMBL" id="MBB3139442.1"/>
    </source>
</evidence>
<sequence>MIQILMPIAPQAPRARSYKTAADYCAYPVASMESEALSLPDKLPPGVTL</sequence>
<dbReference type="EMBL" id="JACHXM010000001">
    <property type="protein sequence ID" value="MBB3139442.1"/>
    <property type="molecule type" value="Genomic_DNA"/>
</dbReference>
<dbReference type="GO" id="GO:0043824">
    <property type="term" value="F:succinylglutamate-semialdehyde dehydrogenase activity"/>
    <property type="evidence" value="ECO:0007669"/>
    <property type="project" value="UniProtKB-EC"/>
</dbReference>
<dbReference type="RefSeq" id="WP_183385853.1">
    <property type="nucleotide sequence ID" value="NZ_JACHXM010000001.1"/>
</dbReference>
<dbReference type="AlphaFoldDB" id="A0A7W5G401"/>
<comment type="caution">
    <text evidence="1">The sequence shown here is derived from an EMBL/GenBank/DDBJ whole genome shotgun (WGS) entry which is preliminary data.</text>
</comment>
<accession>A0A7W5G401</accession>
<dbReference type="Proteomes" id="UP000525987">
    <property type="component" value="Unassembled WGS sequence"/>
</dbReference>
<evidence type="ECO:0000313" key="2">
    <source>
        <dbReference type="Proteomes" id="UP000525987"/>
    </source>
</evidence>
<keyword evidence="1" id="KW-0560">Oxidoreductase</keyword>
<gene>
    <name evidence="1" type="ORF">FHR96_000288</name>
</gene>
<organism evidence="1 2">
    <name type="scientific">Halomonas organivorans</name>
    <dbReference type="NCBI Taxonomy" id="257772"/>
    <lineage>
        <taxon>Bacteria</taxon>
        <taxon>Pseudomonadati</taxon>
        <taxon>Pseudomonadota</taxon>
        <taxon>Gammaproteobacteria</taxon>
        <taxon>Oceanospirillales</taxon>
        <taxon>Halomonadaceae</taxon>
        <taxon>Halomonas</taxon>
    </lineage>
</organism>